<dbReference type="HOGENOM" id="CLU_020027_7_4_10"/>
<gene>
    <name evidence="3" type="ORF">SD10_24820</name>
</gene>
<dbReference type="PATRIC" id="fig|1379870.5.peg.5371"/>
<accession>A0A0E3VAW3</accession>
<dbReference type="OrthoDB" id="9793489at2"/>
<feature type="chain" id="PRO_5002413607" evidence="1">
    <location>
        <begin position="24"/>
        <end position="390"/>
    </location>
</feature>
<protein>
    <submittedName>
        <fullName evidence="3">Beta-lactamase</fullName>
    </submittedName>
</protein>
<dbReference type="Pfam" id="PF00144">
    <property type="entry name" value="Beta-lactamase"/>
    <property type="match status" value="1"/>
</dbReference>
<feature type="domain" description="Beta-lactamase-related" evidence="2">
    <location>
        <begin position="47"/>
        <end position="363"/>
    </location>
</feature>
<evidence type="ECO:0000256" key="1">
    <source>
        <dbReference type="SAM" id="SignalP"/>
    </source>
</evidence>
<dbReference type="Gene3D" id="3.40.710.10">
    <property type="entry name" value="DD-peptidase/beta-lactamase superfamily"/>
    <property type="match status" value="1"/>
</dbReference>
<evidence type="ECO:0000313" key="4">
    <source>
        <dbReference type="Proteomes" id="UP000033054"/>
    </source>
</evidence>
<organism evidence="3 4">
    <name type="scientific">Spirosoma radiotolerans</name>
    <dbReference type="NCBI Taxonomy" id="1379870"/>
    <lineage>
        <taxon>Bacteria</taxon>
        <taxon>Pseudomonadati</taxon>
        <taxon>Bacteroidota</taxon>
        <taxon>Cytophagia</taxon>
        <taxon>Cytophagales</taxon>
        <taxon>Cytophagaceae</taxon>
        <taxon>Spirosoma</taxon>
    </lineage>
</organism>
<dbReference type="KEGG" id="srd:SD10_24820"/>
<proteinExistence type="predicted"/>
<dbReference type="PANTHER" id="PTHR46825">
    <property type="entry name" value="D-ALANYL-D-ALANINE-CARBOXYPEPTIDASE/ENDOPEPTIDASE AMPH"/>
    <property type="match status" value="1"/>
</dbReference>
<dbReference type="STRING" id="1379870.SD10_24820"/>
<dbReference type="EMBL" id="CP010429">
    <property type="protein sequence ID" value="AKD58776.1"/>
    <property type="molecule type" value="Genomic_DNA"/>
</dbReference>
<name>A0A0E3VAW3_9BACT</name>
<evidence type="ECO:0000259" key="2">
    <source>
        <dbReference type="Pfam" id="PF00144"/>
    </source>
</evidence>
<dbReference type="SUPFAM" id="SSF56601">
    <property type="entry name" value="beta-lactamase/transpeptidase-like"/>
    <property type="match status" value="1"/>
</dbReference>
<dbReference type="AlphaFoldDB" id="A0A0E3VAW3"/>
<reference evidence="3 4" key="1">
    <citation type="journal article" date="2014" name="Curr. Microbiol.">
        <title>Spirosoma radiotolerans sp. nov., a gamma-radiation-resistant bacterium isolated from gamma ray-irradiated soil.</title>
        <authorList>
            <person name="Lee J.J."/>
            <person name="Srinivasan S."/>
            <person name="Lim S."/>
            <person name="Joe M."/>
            <person name="Im S."/>
            <person name="Bae S.I."/>
            <person name="Park K.R."/>
            <person name="Han J.H."/>
            <person name="Park S.H."/>
            <person name="Joo B.M."/>
            <person name="Park S.J."/>
            <person name="Kim M.K."/>
        </authorList>
    </citation>
    <scope>NUCLEOTIDE SEQUENCE [LARGE SCALE GENOMIC DNA]</scope>
    <source>
        <strain evidence="3 4">DG5A</strain>
    </source>
</reference>
<keyword evidence="1" id="KW-0732">Signal</keyword>
<evidence type="ECO:0000313" key="3">
    <source>
        <dbReference type="EMBL" id="AKD58776.1"/>
    </source>
</evidence>
<dbReference type="RefSeq" id="WP_046580119.1">
    <property type="nucleotide sequence ID" value="NZ_CP010429.1"/>
</dbReference>
<dbReference type="InterPro" id="IPR050491">
    <property type="entry name" value="AmpC-like"/>
</dbReference>
<dbReference type="InterPro" id="IPR001466">
    <property type="entry name" value="Beta-lactam-related"/>
</dbReference>
<sequence>MNAWLISALLLFPSALIYPKCPAALVTLPIKALTDNPQKSPVDRLVEKAAQQFMAAPQAVGLSVGIYKDGQTYVYNYGTLQKDRQQLPTSQTLYAIASISMTMTGALLAQAVVEKKVTLGDDIRTYLPSHYPNLSFDGQPIRLFHLINHRSGLPFLLPDRPDAFANTTLSSSAIATALLQNYTQTDFFADLRKVKLDAAPGYTFRYSNVGAQLLGYILERVYKMPFEELVRVKITQPLTMNDTKITLDPADQARMANGYDCNGVQMPNAPNQLQGACALKSTVADMLKFIQWNVAEQDKAAKLSHQPTWGDENRYSAGLNWQMLNVAGHRVIWQDGNIPGFSSLCVNYPDLDMGIVILSNECDRKTAFRMTTLANQLMQALDERAVALPN</sequence>
<keyword evidence="4" id="KW-1185">Reference proteome</keyword>
<feature type="signal peptide" evidence="1">
    <location>
        <begin position="1"/>
        <end position="23"/>
    </location>
</feature>
<dbReference type="PANTHER" id="PTHR46825:SF9">
    <property type="entry name" value="BETA-LACTAMASE-RELATED DOMAIN-CONTAINING PROTEIN"/>
    <property type="match status" value="1"/>
</dbReference>
<dbReference type="Proteomes" id="UP000033054">
    <property type="component" value="Chromosome"/>
</dbReference>
<dbReference type="InterPro" id="IPR012338">
    <property type="entry name" value="Beta-lactam/transpept-like"/>
</dbReference>